<gene>
    <name evidence="1" type="ORF">E7Z75_02350</name>
</gene>
<organism evidence="1 2">
    <name type="scientific">Methanobrevibacter olleyae</name>
    <dbReference type="NCBI Taxonomy" id="294671"/>
    <lineage>
        <taxon>Archaea</taxon>
        <taxon>Methanobacteriati</taxon>
        <taxon>Methanobacteriota</taxon>
        <taxon>Methanomada group</taxon>
        <taxon>Methanobacteria</taxon>
        <taxon>Methanobacteriales</taxon>
        <taxon>Methanobacteriaceae</taxon>
        <taxon>Methanobrevibacter</taxon>
    </lineage>
</organism>
<evidence type="ECO:0000313" key="1">
    <source>
        <dbReference type="EMBL" id="MBE6511981.1"/>
    </source>
</evidence>
<proteinExistence type="predicted"/>
<dbReference type="EMBL" id="SUTG01000006">
    <property type="protein sequence ID" value="MBE6511981.1"/>
    <property type="molecule type" value="Genomic_DNA"/>
</dbReference>
<accession>A0A8T3VRP6</accession>
<comment type="caution">
    <text evidence="1">The sequence shown here is derived from an EMBL/GenBank/DDBJ whole genome shotgun (WGS) entry which is preliminary data.</text>
</comment>
<evidence type="ECO:0000313" key="2">
    <source>
        <dbReference type="Proteomes" id="UP000732619"/>
    </source>
</evidence>
<reference evidence="1" key="1">
    <citation type="submission" date="2019-04" db="EMBL/GenBank/DDBJ databases">
        <title>Evolution of Biomass-Degrading Anaerobic Consortia Revealed by Metagenomics.</title>
        <authorList>
            <person name="Peng X."/>
        </authorList>
    </citation>
    <scope>NUCLEOTIDE SEQUENCE</scope>
    <source>
        <strain evidence="1">SIG14</strain>
    </source>
</reference>
<dbReference type="AlphaFoldDB" id="A0A8T3VRP6"/>
<name>A0A8T3VRP6_METOL</name>
<sequence>MEKEIIAAMMASTLDMDNMTSDRIEALTKGHGMLNLAAICSANSIANDVLRGTNIMLTDENVGRLPIDDILRKAIEAAEECGADAANAALISAALCYFAGTNAQAGVPAGNRKLGAMARIIAGVDRCGVLAIPTPKANNRISGYAAVRAVYDEVFNNTLTPIEGAILPLGVGGGPLYGHNALGEDIGFSELAKKGAYAGTKGMLTAYSNVGMPPSPIIAAIFGVAAILEIVHPDSEVAEEYGEFFVANSAYVAGLGACEAAGLPEKLHIRGTGEEYDTATVVGDFGVIMKDIGGPSVVGMIAFEEMLSAFEESLAIGAGFSGGPLQPPLGHMTADAVLALKVLLANDGDVDKAAEAINEVKSNFYLEPTIAKIATNTIARKSEQVRRGPVTKAMILATEGALTGETLRIAEFTYNKLNEGMTLKEITKALDDGKLNNVQTAASGLFSGMMGKDIQINITNYSGRSRRKENPFLDNYPGFDTRADVEVTIDGEKIVFEELANKILPDAMLNKKMDILEAVPLAAVPITELQLCGHTIINVIVPAAVAGAMGYAEGDLKTIAKEAVRGAYVTSSIPGGMERAMDVAKRATTIMKDLN</sequence>
<protein>
    <submittedName>
        <fullName evidence="1">Uncharacterized protein</fullName>
    </submittedName>
</protein>
<dbReference type="Proteomes" id="UP000732619">
    <property type="component" value="Unassembled WGS sequence"/>
</dbReference>